<dbReference type="EMBL" id="JANBUO010000020">
    <property type="protein sequence ID" value="KAJ2808840.1"/>
    <property type="molecule type" value="Genomic_DNA"/>
</dbReference>
<dbReference type="Proteomes" id="UP001140094">
    <property type="component" value="Unassembled WGS sequence"/>
</dbReference>
<feature type="region of interest" description="Disordered" evidence="1">
    <location>
        <begin position="36"/>
        <end position="77"/>
    </location>
</feature>
<feature type="region of interest" description="Disordered" evidence="1">
    <location>
        <begin position="194"/>
        <end position="306"/>
    </location>
</feature>
<proteinExistence type="predicted"/>
<accession>A0A9W8LVP8</accession>
<name>A0A9W8LVP8_9FUNG</name>
<dbReference type="OrthoDB" id="5593238at2759"/>
<gene>
    <name evidence="2" type="ORF">H4R20_000582</name>
</gene>
<reference evidence="2" key="1">
    <citation type="submission" date="2022-07" db="EMBL/GenBank/DDBJ databases">
        <title>Phylogenomic reconstructions and comparative analyses of Kickxellomycotina fungi.</title>
        <authorList>
            <person name="Reynolds N.K."/>
            <person name="Stajich J.E."/>
            <person name="Barry K."/>
            <person name="Grigoriev I.V."/>
            <person name="Crous P."/>
            <person name="Smith M.E."/>
        </authorList>
    </citation>
    <scope>NUCLEOTIDE SEQUENCE</scope>
    <source>
        <strain evidence="2">NRRL 1565</strain>
    </source>
</reference>
<feature type="region of interest" description="Disordered" evidence="1">
    <location>
        <begin position="92"/>
        <end position="124"/>
    </location>
</feature>
<sequence>MPSGIGYILVRWFFATVALKRAMRKILRHRDSEGAPIGKREAATSAGSTELGPRSVQRSRATPSEASRRSSASRPATDILSHLQELKAKERQVLTRGAHSTPAPANSTGAGDSNADEMRSRQERVARDERLAAQYREQLQSRLQEINDTAIDMGHQKSTMIQFERQLLGSSSPRELEQLELDRVNGVRSLIGLPTLPPLPPAGSGSVRQSRPGTPLYVGMSPSSPSPYSQQPSQAPRSSTHTLHRSHRHQHQRSDSFGENPNSGPAQHATSRASRGAGGSPSGDDDEEQDMDIEEGEISEEGELLE</sequence>
<protein>
    <submittedName>
        <fullName evidence="2">Uncharacterized protein</fullName>
    </submittedName>
</protein>
<feature type="compositionally biased region" description="Low complexity" evidence="1">
    <location>
        <begin position="58"/>
        <end position="77"/>
    </location>
</feature>
<feature type="compositionally biased region" description="Basic residues" evidence="1">
    <location>
        <begin position="242"/>
        <end position="251"/>
    </location>
</feature>
<evidence type="ECO:0000313" key="2">
    <source>
        <dbReference type="EMBL" id="KAJ2808840.1"/>
    </source>
</evidence>
<feature type="compositionally biased region" description="Low complexity" evidence="1">
    <location>
        <begin position="221"/>
        <end position="241"/>
    </location>
</feature>
<comment type="caution">
    <text evidence="2">The sequence shown here is derived from an EMBL/GenBank/DDBJ whole genome shotgun (WGS) entry which is preliminary data.</text>
</comment>
<evidence type="ECO:0000313" key="3">
    <source>
        <dbReference type="Proteomes" id="UP001140094"/>
    </source>
</evidence>
<dbReference type="AlphaFoldDB" id="A0A9W8LVP8"/>
<evidence type="ECO:0000256" key="1">
    <source>
        <dbReference type="SAM" id="MobiDB-lite"/>
    </source>
</evidence>
<feature type="compositionally biased region" description="Polar residues" evidence="1">
    <location>
        <begin position="255"/>
        <end position="270"/>
    </location>
</feature>
<organism evidence="2 3">
    <name type="scientific">Coemansia guatemalensis</name>
    <dbReference type="NCBI Taxonomy" id="2761395"/>
    <lineage>
        <taxon>Eukaryota</taxon>
        <taxon>Fungi</taxon>
        <taxon>Fungi incertae sedis</taxon>
        <taxon>Zoopagomycota</taxon>
        <taxon>Kickxellomycotina</taxon>
        <taxon>Kickxellomycetes</taxon>
        <taxon>Kickxellales</taxon>
        <taxon>Kickxellaceae</taxon>
        <taxon>Coemansia</taxon>
    </lineage>
</organism>
<feature type="compositionally biased region" description="Acidic residues" evidence="1">
    <location>
        <begin position="283"/>
        <end position="306"/>
    </location>
</feature>
<keyword evidence="3" id="KW-1185">Reference proteome</keyword>